<gene>
    <name evidence="3" type="ORF">D2V05_03375</name>
    <name evidence="4" type="ORF">FQ017_03355</name>
</gene>
<protein>
    <submittedName>
        <fullName evidence="3">Polyisoprenoid-binding protein</fullName>
    </submittedName>
    <submittedName>
        <fullName evidence="4">YceI family protein</fullName>
    </submittedName>
</protein>
<dbReference type="Proteomes" id="UP000321621">
    <property type="component" value="Unassembled WGS sequence"/>
</dbReference>
<evidence type="ECO:0000313" key="3">
    <source>
        <dbReference type="EMBL" id="RIV46404.1"/>
    </source>
</evidence>
<keyword evidence="1" id="KW-0732">Signal</keyword>
<comment type="caution">
    <text evidence="3">The sequence shown here is derived from an EMBL/GenBank/DDBJ whole genome shotgun (WGS) entry which is preliminary data.</text>
</comment>
<evidence type="ECO:0000259" key="2">
    <source>
        <dbReference type="SMART" id="SM00867"/>
    </source>
</evidence>
<reference evidence="4 6" key="2">
    <citation type="submission" date="2019-07" db="EMBL/GenBank/DDBJ databases">
        <title>Draft genome of two Muricauda strains isolated from deep sea.</title>
        <authorList>
            <person name="Sun C."/>
        </authorList>
    </citation>
    <scope>NUCLEOTIDE SEQUENCE [LARGE SCALE GENOMIC DNA]</scope>
    <source>
        <strain evidence="4 6">72</strain>
    </source>
</reference>
<dbReference type="SUPFAM" id="SSF101874">
    <property type="entry name" value="YceI-like"/>
    <property type="match status" value="1"/>
</dbReference>
<dbReference type="Proteomes" id="UP000266691">
    <property type="component" value="Unassembled WGS sequence"/>
</dbReference>
<evidence type="ECO:0000313" key="4">
    <source>
        <dbReference type="EMBL" id="TXJ99065.1"/>
    </source>
</evidence>
<dbReference type="InterPro" id="IPR036761">
    <property type="entry name" value="TTHA0802/YceI-like_sf"/>
</dbReference>
<evidence type="ECO:0000313" key="6">
    <source>
        <dbReference type="Proteomes" id="UP000321621"/>
    </source>
</evidence>
<sequence>MKKTLFAIAVLTGLMVSAQSTWKADGAHSKVGFAITHLMISEVEGHFGEFDITATATDAFEAAEFSVEIKSTSVDTDNERRDNHLKSPDFFDAEKFPSISFKSTGYEKTGDKTFKLTGDLTMHGVTKPVTLEGKVNGIITDQRSNKLKAGLKLTGTVNRLEFGVGGDTPTLGDEVEMTINLEMAQQ</sequence>
<dbReference type="PANTHER" id="PTHR34406:SF1">
    <property type="entry name" value="PROTEIN YCEI"/>
    <property type="match status" value="1"/>
</dbReference>
<name>A0A3A1NR41_9FLAO</name>
<dbReference type="EMBL" id="QXFI01000011">
    <property type="protein sequence ID" value="RIV46404.1"/>
    <property type="molecule type" value="Genomic_DNA"/>
</dbReference>
<dbReference type="Gene3D" id="2.40.128.110">
    <property type="entry name" value="Lipid/polyisoprenoid-binding, YceI-like"/>
    <property type="match status" value="1"/>
</dbReference>
<dbReference type="EMBL" id="VNWK01000011">
    <property type="protein sequence ID" value="TXJ99065.1"/>
    <property type="molecule type" value="Genomic_DNA"/>
</dbReference>
<evidence type="ECO:0000313" key="5">
    <source>
        <dbReference type="Proteomes" id="UP000266691"/>
    </source>
</evidence>
<dbReference type="RefSeq" id="WP_119646146.1">
    <property type="nucleotide sequence ID" value="NZ_QXFI01000011.1"/>
</dbReference>
<keyword evidence="6" id="KW-1185">Reference proteome</keyword>
<dbReference type="SMART" id="SM00867">
    <property type="entry name" value="YceI"/>
    <property type="match status" value="1"/>
</dbReference>
<accession>A0A3A1NR41</accession>
<reference evidence="3 5" key="1">
    <citation type="submission" date="2018-08" db="EMBL/GenBank/DDBJ databases">
        <title>Proposal of Muricauda 72 sp.nov. and Muricauda NH166 sp.nov., isolated from seawater.</title>
        <authorList>
            <person name="Cheng H."/>
            <person name="Wu Y.-H."/>
            <person name="Guo L.-L."/>
            <person name="Xu X.-W."/>
        </authorList>
    </citation>
    <scope>NUCLEOTIDE SEQUENCE [LARGE SCALE GENOMIC DNA]</scope>
    <source>
        <strain evidence="3 5">72</strain>
    </source>
</reference>
<feature type="signal peptide" evidence="1">
    <location>
        <begin position="1"/>
        <end position="23"/>
    </location>
</feature>
<evidence type="ECO:0000256" key="1">
    <source>
        <dbReference type="SAM" id="SignalP"/>
    </source>
</evidence>
<dbReference type="AlphaFoldDB" id="A0A3A1NR41"/>
<dbReference type="OrthoDB" id="9811006at2"/>
<proteinExistence type="predicted"/>
<dbReference type="Pfam" id="PF04264">
    <property type="entry name" value="YceI"/>
    <property type="match status" value="1"/>
</dbReference>
<feature type="domain" description="Lipid/polyisoprenoid-binding YceI-like" evidence="2">
    <location>
        <begin position="21"/>
        <end position="184"/>
    </location>
</feature>
<feature type="chain" id="PRO_5017294354" evidence="1">
    <location>
        <begin position="24"/>
        <end position="186"/>
    </location>
</feature>
<dbReference type="InterPro" id="IPR007372">
    <property type="entry name" value="Lipid/polyisoprenoid-bd_YceI"/>
</dbReference>
<organism evidence="3 5">
    <name type="scientific">Flagellimonas pelagia</name>
    <dbReference type="NCBI Taxonomy" id="2306998"/>
    <lineage>
        <taxon>Bacteria</taxon>
        <taxon>Pseudomonadati</taxon>
        <taxon>Bacteroidota</taxon>
        <taxon>Flavobacteriia</taxon>
        <taxon>Flavobacteriales</taxon>
        <taxon>Flavobacteriaceae</taxon>
        <taxon>Flagellimonas</taxon>
    </lineage>
</organism>
<dbReference type="PANTHER" id="PTHR34406">
    <property type="entry name" value="PROTEIN YCEI"/>
    <property type="match status" value="1"/>
</dbReference>